<keyword evidence="2" id="KW-0663">Pyridoxal phosphate</keyword>
<evidence type="ECO:0000256" key="4">
    <source>
        <dbReference type="ARBA" id="ARBA00023125"/>
    </source>
</evidence>
<accession>A0A1H3C4R0</accession>
<dbReference type="InterPro" id="IPR051446">
    <property type="entry name" value="HTH_trans_reg/aminotransferase"/>
</dbReference>
<dbReference type="AlphaFoldDB" id="A0A1H3C4R0"/>
<dbReference type="Pfam" id="PF00155">
    <property type="entry name" value="Aminotran_1_2"/>
    <property type="match status" value="1"/>
</dbReference>
<dbReference type="Pfam" id="PF00392">
    <property type="entry name" value="GntR"/>
    <property type="match status" value="1"/>
</dbReference>
<dbReference type="SUPFAM" id="SSF46785">
    <property type="entry name" value="Winged helix' DNA-binding domain"/>
    <property type="match status" value="1"/>
</dbReference>
<evidence type="ECO:0000256" key="5">
    <source>
        <dbReference type="ARBA" id="ARBA00023163"/>
    </source>
</evidence>
<organism evidence="7 8">
    <name type="scientific">Ruegeria halocynthiae</name>
    <dbReference type="NCBI Taxonomy" id="985054"/>
    <lineage>
        <taxon>Bacteria</taxon>
        <taxon>Pseudomonadati</taxon>
        <taxon>Pseudomonadota</taxon>
        <taxon>Alphaproteobacteria</taxon>
        <taxon>Rhodobacterales</taxon>
        <taxon>Roseobacteraceae</taxon>
        <taxon>Ruegeria</taxon>
    </lineage>
</organism>
<dbReference type="GO" id="GO:0030170">
    <property type="term" value="F:pyridoxal phosphate binding"/>
    <property type="evidence" value="ECO:0007669"/>
    <property type="project" value="InterPro"/>
</dbReference>
<evidence type="ECO:0000259" key="6">
    <source>
        <dbReference type="PROSITE" id="PS50949"/>
    </source>
</evidence>
<dbReference type="PANTHER" id="PTHR46577:SF1">
    <property type="entry name" value="HTH-TYPE TRANSCRIPTIONAL REGULATORY PROTEIN GABR"/>
    <property type="match status" value="1"/>
</dbReference>
<dbReference type="GO" id="GO:0003700">
    <property type="term" value="F:DNA-binding transcription factor activity"/>
    <property type="evidence" value="ECO:0007669"/>
    <property type="project" value="InterPro"/>
</dbReference>
<name>A0A1H3C4R0_9RHOB</name>
<feature type="domain" description="HTH gntR-type" evidence="6">
    <location>
        <begin position="16"/>
        <end position="84"/>
    </location>
</feature>
<reference evidence="8" key="1">
    <citation type="submission" date="2016-10" db="EMBL/GenBank/DDBJ databases">
        <authorList>
            <person name="Varghese N."/>
            <person name="Submissions S."/>
        </authorList>
    </citation>
    <scope>NUCLEOTIDE SEQUENCE [LARGE SCALE GENOMIC DNA]</scope>
    <source>
        <strain evidence="8">DSM 27839</strain>
    </source>
</reference>
<dbReference type="EMBL" id="FNNP01000006">
    <property type="protein sequence ID" value="SDX48888.1"/>
    <property type="molecule type" value="Genomic_DNA"/>
</dbReference>
<dbReference type="GO" id="GO:0003677">
    <property type="term" value="F:DNA binding"/>
    <property type="evidence" value="ECO:0007669"/>
    <property type="project" value="UniProtKB-KW"/>
</dbReference>
<dbReference type="Gene3D" id="3.40.640.10">
    <property type="entry name" value="Type I PLP-dependent aspartate aminotransferase-like (Major domain)"/>
    <property type="match status" value="1"/>
</dbReference>
<evidence type="ECO:0000256" key="3">
    <source>
        <dbReference type="ARBA" id="ARBA00023015"/>
    </source>
</evidence>
<evidence type="ECO:0000313" key="8">
    <source>
        <dbReference type="Proteomes" id="UP000183400"/>
    </source>
</evidence>
<evidence type="ECO:0000256" key="1">
    <source>
        <dbReference type="ARBA" id="ARBA00005384"/>
    </source>
</evidence>
<gene>
    <name evidence="7" type="ORF">SAMN05444358_106133</name>
</gene>
<dbReference type="PANTHER" id="PTHR46577">
    <property type="entry name" value="HTH-TYPE TRANSCRIPTIONAL REGULATORY PROTEIN GABR"/>
    <property type="match status" value="1"/>
</dbReference>
<keyword evidence="4" id="KW-0238">DNA-binding</keyword>
<evidence type="ECO:0000313" key="7">
    <source>
        <dbReference type="EMBL" id="SDX48888.1"/>
    </source>
</evidence>
<dbReference type="InterPro" id="IPR004839">
    <property type="entry name" value="Aminotransferase_I/II_large"/>
</dbReference>
<evidence type="ECO:0000256" key="2">
    <source>
        <dbReference type="ARBA" id="ARBA00022898"/>
    </source>
</evidence>
<dbReference type="SMART" id="SM00345">
    <property type="entry name" value="HTH_GNTR"/>
    <property type="match status" value="1"/>
</dbReference>
<comment type="similarity">
    <text evidence="1">In the C-terminal section; belongs to the class-I pyridoxal-phosphate-dependent aminotransferase family.</text>
</comment>
<dbReference type="Proteomes" id="UP000183400">
    <property type="component" value="Unassembled WGS sequence"/>
</dbReference>
<dbReference type="InterPro" id="IPR015421">
    <property type="entry name" value="PyrdxlP-dep_Trfase_major"/>
</dbReference>
<dbReference type="InterPro" id="IPR036388">
    <property type="entry name" value="WH-like_DNA-bd_sf"/>
</dbReference>
<dbReference type="Gene3D" id="1.10.10.10">
    <property type="entry name" value="Winged helix-like DNA-binding domain superfamily/Winged helix DNA-binding domain"/>
    <property type="match status" value="1"/>
</dbReference>
<dbReference type="STRING" id="985054.SAMN05444358_106133"/>
<proteinExistence type="inferred from homology"/>
<dbReference type="CDD" id="cd07377">
    <property type="entry name" value="WHTH_GntR"/>
    <property type="match status" value="1"/>
</dbReference>
<dbReference type="PROSITE" id="PS50949">
    <property type="entry name" value="HTH_GNTR"/>
    <property type="match status" value="1"/>
</dbReference>
<keyword evidence="5" id="KW-0804">Transcription</keyword>
<dbReference type="SUPFAM" id="SSF53383">
    <property type="entry name" value="PLP-dependent transferases"/>
    <property type="match status" value="1"/>
</dbReference>
<keyword evidence="8" id="KW-1185">Reference proteome</keyword>
<dbReference type="InterPro" id="IPR000524">
    <property type="entry name" value="Tscrpt_reg_HTH_GntR"/>
</dbReference>
<dbReference type="InterPro" id="IPR036390">
    <property type="entry name" value="WH_DNA-bd_sf"/>
</dbReference>
<sequence length="486" mass="54996">MSISVDTFFLERNGQGTLQAQLQQLIAEGILSGRFHVGEKLPSSRKLAAHLGVSRITVTLAYTELLANDYLTAKGRSGYYVSENAPVPPTYTPVRRDTEIVDWNRACARRFSDGDMLVKPSNWREFRYPFIYGQVDRKLFDHANWRLCAVRALGHKDFDSLTGDYVDQDDPLLVEFIARHTLPRRGIVARPEEILITLGAQNALWLASRILLNRNRRAAIEDPCYYALRDLLIHSECKLSYMKVDRDGLPPDAIPDDTDVIFTTPSHQSPTTATMPVDRRHALLRRARELDAMIVEDDYEFEMSFLGAPSPALRSMDRDGRVIYVGSFSKSLFPGLRLGYMVGSAPFIREARALRSLVLRHPPGHMQRTAAYFLSLGHYDAQIRRMSKTLQRRREAIEEAIGQHGLAVAGRGMLGGSSIWMQAPPRIKTTKLALDLRHQSVHIEPGELFFSGRNRPQNYYRLGYSSISSERIGPGIQQIAEAIRRS</sequence>
<keyword evidence="3" id="KW-0805">Transcription regulation</keyword>
<dbReference type="OrthoDB" id="9808770at2"/>
<dbReference type="CDD" id="cd00609">
    <property type="entry name" value="AAT_like"/>
    <property type="match status" value="1"/>
</dbReference>
<protein>
    <submittedName>
        <fullName evidence="7">Transcriptional regulator, GntR family</fullName>
    </submittedName>
</protein>
<dbReference type="InterPro" id="IPR015424">
    <property type="entry name" value="PyrdxlP-dep_Trfase"/>
</dbReference>
<dbReference type="RefSeq" id="WP_074737726.1">
    <property type="nucleotide sequence ID" value="NZ_FNNP01000006.1"/>
</dbReference>